<reference evidence="3 4" key="1">
    <citation type="submission" date="2013-03" db="EMBL/GenBank/DDBJ databases">
        <title>Salinisphaera hydrothermalis C41B8 Genome Sequencing.</title>
        <authorList>
            <person name="Li C."/>
            <person name="Lai Q."/>
            <person name="Shao Z."/>
        </authorList>
    </citation>
    <scope>NUCLEOTIDE SEQUENCE [LARGE SCALE GENOMIC DNA]</scope>
    <source>
        <strain evidence="3 4">C41B8</strain>
    </source>
</reference>
<evidence type="ECO:0000313" key="4">
    <source>
        <dbReference type="Proteomes" id="UP000028302"/>
    </source>
</evidence>
<dbReference type="eggNOG" id="COG1028">
    <property type="taxonomic scope" value="Bacteria"/>
</dbReference>
<evidence type="ECO:0000313" key="3">
    <source>
        <dbReference type="EMBL" id="KEZ77787.1"/>
    </source>
</evidence>
<keyword evidence="2" id="KW-0560">Oxidoreductase</keyword>
<protein>
    <submittedName>
        <fullName evidence="3">Short chain dehydrogenase</fullName>
    </submittedName>
</protein>
<sequence>MEYQGYDKNFALTGRTALITGGAAGIGRAIAELYVEKGARVALVDRSEHVAATAAELGENAAIGIQADVTDSVDVHAAVERVVAEFGRIDVLVNNAGVVALDWAEELSEADWDLTLNVNLKGVFLMCQTVGRHMLESGGGRIVNMASQAAEVALDKHLAYCTSKAGVVGLTKVLASEWGPRNVRVNAISPTVALTELGRKAWAGEVGERMKEKIPARRFVYPEEIAGCALYLASDAADMINGANLVIDGGYSIQ</sequence>
<dbReference type="InterPro" id="IPR002347">
    <property type="entry name" value="SDR_fam"/>
</dbReference>
<dbReference type="EMBL" id="APNK01000009">
    <property type="protein sequence ID" value="KEZ77787.1"/>
    <property type="molecule type" value="Genomic_DNA"/>
</dbReference>
<dbReference type="Pfam" id="PF13561">
    <property type="entry name" value="adh_short_C2"/>
    <property type="match status" value="1"/>
</dbReference>
<dbReference type="CDD" id="cd05233">
    <property type="entry name" value="SDR_c"/>
    <property type="match status" value="1"/>
</dbReference>
<dbReference type="OrthoDB" id="9806974at2"/>
<evidence type="ECO:0000256" key="2">
    <source>
        <dbReference type="ARBA" id="ARBA00023002"/>
    </source>
</evidence>
<dbReference type="AlphaFoldDB" id="A0A084IM53"/>
<dbReference type="NCBIfam" id="NF005559">
    <property type="entry name" value="PRK07231.1"/>
    <property type="match status" value="1"/>
</dbReference>
<dbReference type="GO" id="GO:0016616">
    <property type="term" value="F:oxidoreductase activity, acting on the CH-OH group of donors, NAD or NADP as acceptor"/>
    <property type="evidence" value="ECO:0007669"/>
    <property type="project" value="TreeGrafter"/>
</dbReference>
<dbReference type="SUPFAM" id="SSF51735">
    <property type="entry name" value="NAD(P)-binding Rossmann-fold domains"/>
    <property type="match status" value="1"/>
</dbReference>
<organism evidence="3 4">
    <name type="scientific">Salinisphaera hydrothermalis (strain C41B8)</name>
    <dbReference type="NCBI Taxonomy" id="1304275"/>
    <lineage>
        <taxon>Bacteria</taxon>
        <taxon>Pseudomonadati</taxon>
        <taxon>Pseudomonadota</taxon>
        <taxon>Gammaproteobacteria</taxon>
        <taxon>Salinisphaerales</taxon>
        <taxon>Salinisphaeraceae</taxon>
        <taxon>Salinisphaera</taxon>
    </lineage>
</organism>
<dbReference type="InterPro" id="IPR020904">
    <property type="entry name" value="Sc_DH/Rdtase_CS"/>
</dbReference>
<dbReference type="PATRIC" id="fig|1304275.5.peg.1677"/>
<dbReference type="PROSITE" id="PS00061">
    <property type="entry name" value="ADH_SHORT"/>
    <property type="match status" value="1"/>
</dbReference>
<dbReference type="PRINTS" id="PR00081">
    <property type="entry name" value="GDHRDH"/>
</dbReference>
<comment type="similarity">
    <text evidence="1">Belongs to the short-chain dehydrogenases/reductases (SDR) family.</text>
</comment>
<dbReference type="Gene3D" id="3.40.50.720">
    <property type="entry name" value="NAD(P)-binding Rossmann-like Domain"/>
    <property type="match status" value="1"/>
</dbReference>
<dbReference type="NCBIfam" id="NF005309">
    <property type="entry name" value="PRK06841.1"/>
    <property type="match status" value="1"/>
</dbReference>
<keyword evidence="4" id="KW-1185">Reference proteome</keyword>
<dbReference type="PANTHER" id="PTHR42760">
    <property type="entry name" value="SHORT-CHAIN DEHYDROGENASES/REDUCTASES FAMILY MEMBER"/>
    <property type="match status" value="1"/>
</dbReference>
<proteinExistence type="inferred from homology"/>
<comment type="caution">
    <text evidence="3">The sequence shown here is derived from an EMBL/GenBank/DDBJ whole genome shotgun (WGS) entry which is preliminary data.</text>
</comment>
<evidence type="ECO:0000256" key="1">
    <source>
        <dbReference type="ARBA" id="ARBA00006484"/>
    </source>
</evidence>
<dbReference type="Proteomes" id="UP000028302">
    <property type="component" value="Unassembled WGS sequence"/>
</dbReference>
<dbReference type="InterPro" id="IPR036291">
    <property type="entry name" value="NAD(P)-bd_dom_sf"/>
</dbReference>
<dbReference type="PANTHER" id="PTHR42760:SF115">
    <property type="entry name" value="3-OXOACYL-[ACYL-CARRIER-PROTEIN] REDUCTASE FABG"/>
    <property type="match status" value="1"/>
</dbReference>
<dbReference type="PRINTS" id="PR00080">
    <property type="entry name" value="SDRFAMILY"/>
</dbReference>
<dbReference type="FunFam" id="3.40.50.720:FF:000084">
    <property type="entry name" value="Short-chain dehydrogenase reductase"/>
    <property type="match status" value="1"/>
</dbReference>
<accession>A0A084IM53</accession>
<name>A0A084IM53_SALHC</name>
<gene>
    <name evidence="3" type="ORF">C41B8_08225</name>
</gene>
<dbReference type="STRING" id="1304275.C41B8_08225"/>